<gene>
    <name evidence="1" type="ORF">EVG20_g11052</name>
</gene>
<keyword evidence="2" id="KW-1185">Reference proteome</keyword>
<dbReference type="AlphaFoldDB" id="A0A4Y9XM09"/>
<organism evidence="1 2">
    <name type="scientific">Dentipellis fragilis</name>
    <dbReference type="NCBI Taxonomy" id="205917"/>
    <lineage>
        <taxon>Eukaryota</taxon>
        <taxon>Fungi</taxon>
        <taxon>Dikarya</taxon>
        <taxon>Basidiomycota</taxon>
        <taxon>Agaricomycotina</taxon>
        <taxon>Agaricomycetes</taxon>
        <taxon>Russulales</taxon>
        <taxon>Hericiaceae</taxon>
        <taxon>Dentipellis</taxon>
    </lineage>
</organism>
<comment type="caution">
    <text evidence="1">The sequence shown here is derived from an EMBL/GenBank/DDBJ whole genome shotgun (WGS) entry which is preliminary data.</text>
</comment>
<sequence length="112" mass="12378">MTLIMRAIPDRAHGRFASAIPRRCVYVYSLRVARMTAMDPAHDVSGRPSILESVQIACGTSHTSHVASYIMRAARPYNQPIENLVPAHHICKVAQLQIRWATFSLAGRPAIG</sequence>
<dbReference type="EMBL" id="SEOQ01001549">
    <property type="protein sequence ID" value="TFY51324.1"/>
    <property type="molecule type" value="Genomic_DNA"/>
</dbReference>
<evidence type="ECO:0000313" key="2">
    <source>
        <dbReference type="Proteomes" id="UP000298327"/>
    </source>
</evidence>
<name>A0A4Y9XM09_9AGAM</name>
<proteinExistence type="predicted"/>
<dbReference type="Proteomes" id="UP000298327">
    <property type="component" value="Unassembled WGS sequence"/>
</dbReference>
<protein>
    <submittedName>
        <fullName evidence="1">Uncharacterized protein</fullName>
    </submittedName>
</protein>
<accession>A0A4Y9XM09</accession>
<reference evidence="1 2" key="1">
    <citation type="submission" date="2019-02" db="EMBL/GenBank/DDBJ databases">
        <title>Genome sequencing of the rare red list fungi Dentipellis fragilis.</title>
        <authorList>
            <person name="Buettner E."/>
            <person name="Kellner H."/>
        </authorList>
    </citation>
    <scope>NUCLEOTIDE SEQUENCE [LARGE SCALE GENOMIC DNA]</scope>
    <source>
        <strain evidence="1 2">DSM 105465</strain>
    </source>
</reference>
<evidence type="ECO:0000313" key="1">
    <source>
        <dbReference type="EMBL" id="TFY51324.1"/>
    </source>
</evidence>